<sequence length="344" mass="37921">MAGILNDILLKSSQMKPSLWDILSTILLAASLAMGVWFFRVFNDPYSSINPFPPPTQIERPFIPSITPSLITLPEVWTEVPEINEKETLSTISEDEARAVEITNTPVLVVTEEPQQSATPSSKRKPSGILLPTKNPFEPTDDPLDDNKILKITAPIGVFNNVWQNIQSIPSFSWSTTRSVQEIDHFLLYFGSKQNGKLATKTGKMNQMFKAVPSGIYYFRVLAVSQNGTMIGSPSSFLFKYDDTPPSKPTSFMTTSTGDTDYPYFTWGESKDAHSGMIGGMAGYAIYQGPTARCMKPVAITTANHWTPVAPIAAGATEYFCVRAMDAIGNESDWVGPVAYTYEK</sequence>
<keyword evidence="4" id="KW-1185">Reference proteome</keyword>
<dbReference type="Gene3D" id="2.60.40.10">
    <property type="entry name" value="Immunoglobulins"/>
    <property type="match status" value="1"/>
</dbReference>
<gene>
    <name evidence="3" type="ORF">ADM99_03050</name>
</gene>
<name>A0A0P6XMR3_9CHLR</name>
<reference evidence="3 4" key="1">
    <citation type="submission" date="2015-07" db="EMBL/GenBank/DDBJ databases">
        <title>Genome sequence of Leptolinea tardivitalis DSM 16556.</title>
        <authorList>
            <person name="Hemp J."/>
            <person name="Ward L.M."/>
            <person name="Pace L.A."/>
            <person name="Fischer W.W."/>
        </authorList>
    </citation>
    <scope>NUCLEOTIDE SEQUENCE [LARGE SCALE GENOMIC DNA]</scope>
    <source>
        <strain evidence="3 4">YMTK-2</strain>
    </source>
</reference>
<keyword evidence="2" id="KW-0472">Membrane</keyword>
<keyword evidence="2" id="KW-0812">Transmembrane</keyword>
<keyword evidence="2" id="KW-1133">Transmembrane helix</keyword>
<feature type="region of interest" description="Disordered" evidence="1">
    <location>
        <begin position="109"/>
        <end position="142"/>
    </location>
</feature>
<evidence type="ECO:0000256" key="2">
    <source>
        <dbReference type="SAM" id="Phobius"/>
    </source>
</evidence>
<evidence type="ECO:0000256" key="1">
    <source>
        <dbReference type="SAM" id="MobiDB-lite"/>
    </source>
</evidence>
<evidence type="ECO:0000313" key="3">
    <source>
        <dbReference type="EMBL" id="KPL73227.1"/>
    </source>
</evidence>
<organism evidence="3 4">
    <name type="scientific">Leptolinea tardivitalis</name>
    <dbReference type="NCBI Taxonomy" id="229920"/>
    <lineage>
        <taxon>Bacteria</taxon>
        <taxon>Bacillati</taxon>
        <taxon>Chloroflexota</taxon>
        <taxon>Anaerolineae</taxon>
        <taxon>Anaerolineales</taxon>
        <taxon>Anaerolineaceae</taxon>
        <taxon>Leptolinea</taxon>
    </lineage>
</organism>
<dbReference type="Proteomes" id="UP000050430">
    <property type="component" value="Unassembled WGS sequence"/>
</dbReference>
<dbReference type="AlphaFoldDB" id="A0A0P6XMR3"/>
<dbReference type="InterPro" id="IPR013783">
    <property type="entry name" value="Ig-like_fold"/>
</dbReference>
<accession>A0A0P6XMR3</accession>
<dbReference type="EMBL" id="LGCK01000006">
    <property type="protein sequence ID" value="KPL73227.1"/>
    <property type="molecule type" value="Genomic_DNA"/>
</dbReference>
<comment type="caution">
    <text evidence="3">The sequence shown here is derived from an EMBL/GenBank/DDBJ whole genome shotgun (WGS) entry which is preliminary data.</text>
</comment>
<evidence type="ECO:0000313" key="4">
    <source>
        <dbReference type="Proteomes" id="UP000050430"/>
    </source>
</evidence>
<feature type="transmembrane region" description="Helical" evidence="2">
    <location>
        <begin position="19"/>
        <end position="39"/>
    </location>
</feature>
<dbReference type="RefSeq" id="WP_062421621.1">
    <property type="nucleotide sequence ID" value="NZ_BBYA01000009.1"/>
</dbReference>
<proteinExistence type="predicted"/>
<protein>
    <submittedName>
        <fullName evidence="3">Uncharacterized protein</fullName>
    </submittedName>
</protein>
<dbReference type="STRING" id="229920.ADM99_03050"/>